<keyword evidence="1" id="KW-1133">Transmembrane helix</keyword>
<dbReference type="CDD" id="cd05483">
    <property type="entry name" value="retropepsin_like_bacteria"/>
    <property type="match status" value="1"/>
</dbReference>
<dbReference type="STRING" id="402881.Plav_1054"/>
<evidence type="ECO:0000256" key="1">
    <source>
        <dbReference type="SAM" id="Phobius"/>
    </source>
</evidence>
<dbReference type="GO" id="GO:0006508">
    <property type="term" value="P:proteolysis"/>
    <property type="evidence" value="ECO:0007669"/>
    <property type="project" value="InterPro"/>
</dbReference>
<dbReference type="EMBL" id="CP000774">
    <property type="protein sequence ID" value="ABS62676.1"/>
    <property type="molecule type" value="Genomic_DNA"/>
</dbReference>
<dbReference type="eggNOG" id="COG3577">
    <property type="taxonomic scope" value="Bacteria"/>
</dbReference>
<dbReference type="SUPFAM" id="SSF50630">
    <property type="entry name" value="Acid proteases"/>
    <property type="match status" value="1"/>
</dbReference>
<dbReference type="InterPro" id="IPR034122">
    <property type="entry name" value="Retropepsin-like_bacterial"/>
</dbReference>
<evidence type="ECO:0000313" key="3">
    <source>
        <dbReference type="Proteomes" id="UP000006377"/>
    </source>
</evidence>
<accession>A7HRZ3</accession>
<dbReference type="InterPro" id="IPR021109">
    <property type="entry name" value="Peptidase_aspartic_dom_sf"/>
</dbReference>
<feature type="transmembrane region" description="Helical" evidence="1">
    <location>
        <begin position="69"/>
        <end position="86"/>
    </location>
</feature>
<dbReference type="Pfam" id="PF13975">
    <property type="entry name" value="gag-asp_proteas"/>
    <property type="match status" value="1"/>
</dbReference>
<dbReference type="OrthoDB" id="7595324at2"/>
<keyword evidence="1" id="KW-0472">Membrane</keyword>
<dbReference type="KEGG" id="pla:Plav_1054"/>
<dbReference type="HOGENOM" id="CLU_099411_0_1_5"/>
<gene>
    <name evidence="2" type="ordered locus">Plav_1054</name>
</gene>
<keyword evidence="3" id="KW-1185">Reference proteome</keyword>
<keyword evidence="1" id="KW-0812">Transmembrane</keyword>
<sequence length="231" mass="24843">MRQNNWTWAALLLLGFVALLAFLANRFPGALDGEDARMRLVHAVLLLALVGGSLVLGWRERAGLALKQALIWIAIGLALVIGYSYSDVFQETGGRLRSALVPSSPVIVEPGTAYISRDLTGHFHADALVEGTHVRFLVDTGASDVALSAADAQRIGIDLSTLNYTVPYRTANGVIHAARVKLDEVKVGDIALRDVTASISREGLDTSLLGMSFLGRLSAVEVRGERLVLRE</sequence>
<dbReference type="Gene3D" id="2.40.70.10">
    <property type="entry name" value="Acid Proteases"/>
    <property type="match status" value="1"/>
</dbReference>
<dbReference type="GO" id="GO:0004190">
    <property type="term" value="F:aspartic-type endopeptidase activity"/>
    <property type="evidence" value="ECO:0007669"/>
    <property type="project" value="InterPro"/>
</dbReference>
<proteinExistence type="predicted"/>
<dbReference type="InterPro" id="IPR001969">
    <property type="entry name" value="Aspartic_peptidase_AS"/>
</dbReference>
<evidence type="ECO:0008006" key="4">
    <source>
        <dbReference type="Google" id="ProtNLM"/>
    </source>
</evidence>
<reference evidence="2 3" key="1">
    <citation type="journal article" date="2011" name="Stand. Genomic Sci.">
        <title>Complete genome sequence of Parvibaculum lavamentivorans type strain (DS-1(T)).</title>
        <authorList>
            <person name="Schleheck D."/>
            <person name="Weiss M."/>
            <person name="Pitluck S."/>
            <person name="Bruce D."/>
            <person name="Land M.L."/>
            <person name="Han S."/>
            <person name="Saunders E."/>
            <person name="Tapia R."/>
            <person name="Detter C."/>
            <person name="Brettin T."/>
            <person name="Han J."/>
            <person name="Woyke T."/>
            <person name="Goodwin L."/>
            <person name="Pennacchio L."/>
            <person name="Nolan M."/>
            <person name="Cook A.M."/>
            <person name="Kjelleberg S."/>
            <person name="Thomas T."/>
        </authorList>
    </citation>
    <scope>NUCLEOTIDE SEQUENCE [LARGE SCALE GENOMIC DNA]</scope>
    <source>
        <strain evidence="3">DS-1 / DSM 13023 / NCIMB 13966</strain>
    </source>
</reference>
<feature type="transmembrane region" description="Helical" evidence="1">
    <location>
        <begin position="40"/>
        <end position="57"/>
    </location>
</feature>
<dbReference type="Proteomes" id="UP000006377">
    <property type="component" value="Chromosome"/>
</dbReference>
<organism evidence="2 3">
    <name type="scientific">Parvibaculum lavamentivorans (strain DS-1 / DSM 13023 / NCIMB 13966)</name>
    <dbReference type="NCBI Taxonomy" id="402881"/>
    <lineage>
        <taxon>Bacteria</taxon>
        <taxon>Pseudomonadati</taxon>
        <taxon>Pseudomonadota</taxon>
        <taxon>Alphaproteobacteria</taxon>
        <taxon>Hyphomicrobiales</taxon>
        <taxon>Parvibaculaceae</taxon>
        <taxon>Parvibaculum</taxon>
    </lineage>
</organism>
<protein>
    <recommendedName>
        <fullName evidence="4">TIGR02281 family clan AA aspartic protease</fullName>
    </recommendedName>
</protein>
<name>A7HRZ3_PARL1</name>
<dbReference type="RefSeq" id="WP_012109932.1">
    <property type="nucleotide sequence ID" value="NC_009719.1"/>
</dbReference>
<dbReference type="InterPro" id="IPR011969">
    <property type="entry name" value="Clan_AA_Asp_peptidase_C"/>
</dbReference>
<dbReference type="AlphaFoldDB" id="A7HRZ3"/>
<dbReference type="PROSITE" id="PS00141">
    <property type="entry name" value="ASP_PROTEASE"/>
    <property type="match status" value="1"/>
</dbReference>
<evidence type="ECO:0000313" key="2">
    <source>
        <dbReference type="EMBL" id="ABS62676.1"/>
    </source>
</evidence>
<dbReference type="NCBIfam" id="TIGR02281">
    <property type="entry name" value="clan_AA_DTGA"/>
    <property type="match status" value="1"/>
</dbReference>